<dbReference type="EMBL" id="HBHP01030677">
    <property type="protein sequence ID" value="CAD9774892.1"/>
    <property type="molecule type" value="Transcribed_RNA"/>
</dbReference>
<feature type="transmembrane region" description="Helical" evidence="2">
    <location>
        <begin position="278"/>
        <end position="298"/>
    </location>
</feature>
<feature type="compositionally biased region" description="Basic and acidic residues" evidence="1">
    <location>
        <begin position="539"/>
        <end position="548"/>
    </location>
</feature>
<keyword evidence="2" id="KW-1133">Transmembrane helix</keyword>
<organism evidence="4">
    <name type="scientific">Lotharella oceanica</name>
    <dbReference type="NCBI Taxonomy" id="641309"/>
    <lineage>
        <taxon>Eukaryota</taxon>
        <taxon>Sar</taxon>
        <taxon>Rhizaria</taxon>
        <taxon>Cercozoa</taxon>
        <taxon>Chlorarachniophyceae</taxon>
        <taxon>Lotharella</taxon>
    </lineage>
</organism>
<feature type="transmembrane region" description="Helical" evidence="2">
    <location>
        <begin position="414"/>
        <end position="437"/>
    </location>
</feature>
<feature type="transmembrane region" description="Helical" evidence="2">
    <location>
        <begin position="380"/>
        <end position="402"/>
    </location>
</feature>
<evidence type="ECO:0000256" key="2">
    <source>
        <dbReference type="SAM" id="Phobius"/>
    </source>
</evidence>
<feature type="chain" id="PRO_5030521980" evidence="3">
    <location>
        <begin position="20"/>
        <end position="595"/>
    </location>
</feature>
<evidence type="ECO:0000256" key="3">
    <source>
        <dbReference type="SAM" id="SignalP"/>
    </source>
</evidence>
<feature type="region of interest" description="Disordered" evidence="1">
    <location>
        <begin position="537"/>
        <end position="572"/>
    </location>
</feature>
<feature type="signal peptide" evidence="3">
    <location>
        <begin position="1"/>
        <end position="19"/>
    </location>
</feature>
<keyword evidence="2" id="KW-0472">Membrane</keyword>
<keyword evidence="3" id="KW-0732">Signal</keyword>
<keyword evidence="2" id="KW-0812">Transmembrane</keyword>
<sequence>MMWAVVCSVMVLPLVVTDGYQCYLEDVSASCPVCWITNSNGVRTMGQCPASIQTSWNPPTELIAGDAYEVDFSIWVNQTSLDVVRKSSSGSEPYDVSHANIHSCVAHRGACTPFVANSPGLATHTKAASGNFDAQGFAFFTARVELTPETYTIIAHYRFYTPDISRVNYTMACDGMCYRQYDVAMGASADVKKKENNARPSNAALIAAGALGVVLLVLTGSFLWASHFRRLSVETMLVVIFNQPVCIVCNMVLSFSSVTSFTYGFVHTILEDEALVQMIPFAYLFVVISWLTVFYCSFRSGQVLIGLMKKSQNRFRFGHKRAKSFYIKSMKTEAKSNDVTPRTPKVGDIKKFSMELVNTSEGIELILDYYKANNHYRVMFSNLVSLALVGIPLSCINGYVLLVSSSRTHANEVTVLSFVLSSILIGIKISSISGIGASKQHLDKMKKYLEAFRKSRATHDTTPKPSSKISKLEKLGVIQQVALDAKDPSHVREISSSNRRDRRCASGEEAKMDKTARKREYLVAFHKRASTLVLSQQHRFQEDNEGSRSARSLRAQQVRSLRMGPKSQNSDCSISRDELELASSLGVVEESSIIT</sequence>
<dbReference type="AlphaFoldDB" id="A0A7S2XFV7"/>
<feature type="compositionally biased region" description="Polar residues" evidence="1">
    <location>
        <begin position="549"/>
        <end position="559"/>
    </location>
</feature>
<proteinExistence type="predicted"/>
<feature type="region of interest" description="Disordered" evidence="1">
    <location>
        <begin position="489"/>
        <end position="510"/>
    </location>
</feature>
<name>A0A7S2XFV7_9EUKA</name>
<feature type="transmembrane region" description="Helical" evidence="2">
    <location>
        <begin position="203"/>
        <end position="225"/>
    </location>
</feature>
<evidence type="ECO:0000256" key="1">
    <source>
        <dbReference type="SAM" id="MobiDB-lite"/>
    </source>
</evidence>
<reference evidence="4" key="1">
    <citation type="submission" date="2021-01" db="EMBL/GenBank/DDBJ databases">
        <authorList>
            <person name="Corre E."/>
            <person name="Pelletier E."/>
            <person name="Niang G."/>
            <person name="Scheremetjew M."/>
            <person name="Finn R."/>
            <person name="Kale V."/>
            <person name="Holt S."/>
            <person name="Cochrane G."/>
            <person name="Meng A."/>
            <person name="Brown T."/>
            <person name="Cohen L."/>
        </authorList>
    </citation>
    <scope>NUCLEOTIDE SEQUENCE</scope>
    <source>
        <strain evidence="4">CCMP622</strain>
    </source>
</reference>
<protein>
    <submittedName>
        <fullName evidence="4">Uncharacterized protein</fullName>
    </submittedName>
</protein>
<feature type="transmembrane region" description="Helical" evidence="2">
    <location>
        <begin position="237"/>
        <end position="258"/>
    </location>
</feature>
<gene>
    <name evidence="4" type="ORF">LSP00402_LOCUS18887</name>
</gene>
<evidence type="ECO:0000313" key="4">
    <source>
        <dbReference type="EMBL" id="CAD9774892.1"/>
    </source>
</evidence>
<accession>A0A7S2XFV7</accession>